<accession>A0A2A4FK05</accession>
<organism evidence="1 2">
    <name type="scientific">Burkholderia ubonensis subsp. mesacidophila</name>
    <dbReference type="NCBI Taxonomy" id="265293"/>
    <lineage>
        <taxon>Bacteria</taxon>
        <taxon>Pseudomonadati</taxon>
        <taxon>Pseudomonadota</taxon>
        <taxon>Betaproteobacteria</taxon>
        <taxon>Burkholderiales</taxon>
        <taxon>Burkholderiaceae</taxon>
        <taxon>Burkholderia</taxon>
        <taxon>Burkholderia cepacia complex</taxon>
    </lineage>
</organism>
<dbReference type="Proteomes" id="UP000217994">
    <property type="component" value="Unassembled WGS sequence"/>
</dbReference>
<evidence type="ECO:0000313" key="2">
    <source>
        <dbReference type="Proteomes" id="UP000217994"/>
    </source>
</evidence>
<sequence>MNQLMTFNASPIKALYVGASAEAGNVWTLNALTIGDSRIGGGSLEQSYSLFTSLTTAFGPVDVGVALAPGGWRNIYFQRGRTY</sequence>
<evidence type="ECO:0000313" key="1">
    <source>
        <dbReference type="EMBL" id="PCE32736.1"/>
    </source>
</evidence>
<gene>
    <name evidence="1" type="ORF">BZL54_08775</name>
</gene>
<protein>
    <submittedName>
        <fullName evidence="1">Uncharacterized protein</fullName>
    </submittedName>
</protein>
<proteinExistence type="predicted"/>
<dbReference type="EMBL" id="MTZU01000024">
    <property type="protein sequence ID" value="PCE32736.1"/>
    <property type="molecule type" value="Genomic_DNA"/>
</dbReference>
<name>A0A2A4FK05_9BURK</name>
<comment type="caution">
    <text evidence="1">The sequence shown here is derived from an EMBL/GenBank/DDBJ whole genome shotgun (WGS) entry which is preliminary data.</text>
</comment>
<reference evidence="1 2" key="1">
    <citation type="submission" date="2017-01" db="EMBL/GenBank/DDBJ databases">
        <title>Whole-Genome Shotgun Sequencing of Two beta-Proteobacterial Species in Search of the Bulgecin Biosynthetic Cluster.</title>
        <authorList>
            <person name="Horsman M.E."/>
            <person name="Marous D.R."/>
            <person name="Li R."/>
            <person name="Oliver R.A."/>
            <person name="Byun B."/>
            <person name="Emrich S.J."/>
            <person name="Boggess B."/>
            <person name="Townsend C.A."/>
            <person name="Mobashery S."/>
        </authorList>
    </citation>
    <scope>NUCLEOTIDE SEQUENCE [LARGE SCALE GENOMIC DNA]</scope>
    <source>
        <strain evidence="1 2">ATCC 31433</strain>
    </source>
</reference>
<dbReference type="AlphaFoldDB" id="A0A2A4FK05"/>